<keyword evidence="2" id="KW-0808">Transferase</keyword>
<dbReference type="PANTHER" id="PTHR33116:SF78">
    <property type="entry name" value="OS12G0587133 PROTEIN"/>
    <property type="match status" value="1"/>
</dbReference>
<keyword evidence="2" id="KW-0695">RNA-directed DNA polymerase</keyword>
<proteinExistence type="predicted"/>
<organism evidence="2">
    <name type="scientific">Tanacetum cinerariifolium</name>
    <name type="common">Dalmatian daisy</name>
    <name type="synonym">Chrysanthemum cinerariifolium</name>
    <dbReference type="NCBI Taxonomy" id="118510"/>
    <lineage>
        <taxon>Eukaryota</taxon>
        <taxon>Viridiplantae</taxon>
        <taxon>Streptophyta</taxon>
        <taxon>Embryophyta</taxon>
        <taxon>Tracheophyta</taxon>
        <taxon>Spermatophyta</taxon>
        <taxon>Magnoliopsida</taxon>
        <taxon>eudicotyledons</taxon>
        <taxon>Gunneridae</taxon>
        <taxon>Pentapetalae</taxon>
        <taxon>asterids</taxon>
        <taxon>campanulids</taxon>
        <taxon>Asterales</taxon>
        <taxon>Asteraceae</taxon>
        <taxon>Asteroideae</taxon>
        <taxon>Anthemideae</taxon>
        <taxon>Anthemidinae</taxon>
        <taxon>Tanacetum</taxon>
    </lineage>
</organism>
<comment type="caution">
    <text evidence="2">The sequence shown here is derived from an EMBL/GenBank/DDBJ whole genome shotgun (WGS) entry which is preliminary data.</text>
</comment>
<sequence>CISPEESAFIKGRNILDGPLILNEVINCSVLVRGGGHGSEVVLLMPGLPNCLFGVCVSEEDILDMANIIGCWAAKLPMKYLGVPVGCNMARCNNWEAIIQKISSKFSFWKARLLSVGGRLSLIKSVLGNLPTYFMSLYLMPASIRSKLESMRSNFIIGSEMGEKKMAWVSWNKCLATKKSGGLGIGSFIRSMWGFCSNRFRGSCIIIRTCGLKLSKDSWLWSLDVSKGFTVASRLSLNKLPSRVNLDRRGIDVDSLLCPICHEDVEMVNHIFFTCELAKDLWALLARWWELDIPFCANISEWFLRKCFLKPWEGRYCGPFGVIAIIWFFSNSSPKKSLLCDSIVSQSFL</sequence>
<dbReference type="GO" id="GO:0003964">
    <property type="term" value="F:RNA-directed DNA polymerase activity"/>
    <property type="evidence" value="ECO:0007669"/>
    <property type="project" value="UniProtKB-KW"/>
</dbReference>
<dbReference type="EMBL" id="BKCJ010000961">
    <property type="protein sequence ID" value="GEU37706.1"/>
    <property type="molecule type" value="Genomic_DNA"/>
</dbReference>
<keyword evidence="2" id="KW-0548">Nucleotidyltransferase</keyword>
<dbReference type="AlphaFoldDB" id="A0A6L2JL69"/>
<dbReference type="InterPro" id="IPR026960">
    <property type="entry name" value="RVT-Znf"/>
</dbReference>
<evidence type="ECO:0000259" key="1">
    <source>
        <dbReference type="Pfam" id="PF13966"/>
    </source>
</evidence>
<dbReference type="PANTHER" id="PTHR33116">
    <property type="entry name" value="REVERSE TRANSCRIPTASE ZINC-BINDING DOMAIN-CONTAINING PROTEIN-RELATED-RELATED"/>
    <property type="match status" value="1"/>
</dbReference>
<feature type="non-terminal residue" evidence="2">
    <location>
        <position position="1"/>
    </location>
</feature>
<reference evidence="2" key="1">
    <citation type="journal article" date="2019" name="Sci. Rep.">
        <title>Draft genome of Tanacetum cinerariifolium, the natural source of mosquito coil.</title>
        <authorList>
            <person name="Yamashiro T."/>
            <person name="Shiraishi A."/>
            <person name="Satake H."/>
            <person name="Nakayama K."/>
        </authorList>
    </citation>
    <scope>NUCLEOTIDE SEQUENCE</scope>
</reference>
<protein>
    <submittedName>
        <fullName evidence="2">RNA-directed DNA polymerase, eukaryota</fullName>
    </submittedName>
</protein>
<gene>
    <name evidence="2" type="ORF">Tci_009684</name>
</gene>
<evidence type="ECO:0000313" key="2">
    <source>
        <dbReference type="EMBL" id="GEU37706.1"/>
    </source>
</evidence>
<dbReference type="Pfam" id="PF13966">
    <property type="entry name" value="zf-RVT"/>
    <property type="match status" value="1"/>
</dbReference>
<name>A0A6L2JL69_TANCI</name>
<feature type="domain" description="Reverse transcriptase zinc-binding" evidence="1">
    <location>
        <begin position="221"/>
        <end position="282"/>
    </location>
</feature>
<accession>A0A6L2JL69</accession>